<dbReference type="PROSITE" id="PS50109">
    <property type="entry name" value="HIS_KIN"/>
    <property type="match status" value="1"/>
</dbReference>
<dbReference type="InterPro" id="IPR005467">
    <property type="entry name" value="His_kinase_dom"/>
</dbReference>
<dbReference type="InterPro" id="IPR000014">
    <property type="entry name" value="PAS"/>
</dbReference>
<evidence type="ECO:0000256" key="5">
    <source>
        <dbReference type="ARBA" id="ARBA00022553"/>
    </source>
</evidence>
<dbReference type="InterPro" id="IPR036890">
    <property type="entry name" value="HATPase_C_sf"/>
</dbReference>
<dbReference type="Proteomes" id="UP001597018">
    <property type="component" value="Unassembled WGS sequence"/>
</dbReference>
<keyword evidence="9" id="KW-0418">Kinase</keyword>
<dbReference type="InterPro" id="IPR004358">
    <property type="entry name" value="Sig_transdc_His_kin-like_C"/>
</dbReference>
<evidence type="ECO:0000256" key="8">
    <source>
        <dbReference type="ARBA" id="ARBA00022741"/>
    </source>
</evidence>
<evidence type="ECO:0000256" key="4">
    <source>
        <dbReference type="ARBA" id="ARBA00022475"/>
    </source>
</evidence>
<comment type="caution">
    <text evidence="16">The sequence shown here is derived from an EMBL/GenBank/DDBJ whole genome shotgun (WGS) entry which is preliminary data.</text>
</comment>
<dbReference type="Gene3D" id="3.30.565.10">
    <property type="entry name" value="Histidine kinase-like ATPase, C-terminal domain"/>
    <property type="match status" value="1"/>
</dbReference>
<accession>A0ABW3FS25</accession>
<evidence type="ECO:0000256" key="9">
    <source>
        <dbReference type="ARBA" id="ARBA00022777"/>
    </source>
</evidence>
<feature type="transmembrane region" description="Helical" evidence="14">
    <location>
        <begin position="178"/>
        <end position="199"/>
    </location>
</feature>
<dbReference type="CDD" id="cd18773">
    <property type="entry name" value="PDC1_HK_sensor"/>
    <property type="match status" value="1"/>
</dbReference>
<dbReference type="RefSeq" id="WP_263248806.1">
    <property type="nucleotide sequence ID" value="NZ_BAABLT010000004.1"/>
</dbReference>
<dbReference type="InterPro" id="IPR029151">
    <property type="entry name" value="Sensor-like_sf"/>
</dbReference>
<keyword evidence="10 16" id="KW-0067">ATP-binding</keyword>
<evidence type="ECO:0000256" key="2">
    <source>
        <dbReference type="ARBA" id="ARBA00004651"/>
    </source>
</evidence>
<dbReference type="SMART" id="SM00387">
    <property type="entry name" value="HATPase_c"/>
    <property type="match status" value="1"/>
</dbReference>
<dbReference type="EMBL" id="JBHTIW010000011">
    <property type="protein sequence ID" value="MFD0921167.1"/>
    <property type="molecule type" value="Genomic_DNA"/>
</dbReference>
<reference evidence="17" key="1">
    <citation type="journal article" date="2019" name="Int. J. Syst. Evol. Microbiol.">
        <title>The Global Catalogue of Microorganisms (GCM) 10K type strain sequencing project: providing services to taxonomists for standard genome sequencing and annotation.</title>
        <authorList>
            <consortium name="The Broad Institute Genomics Platform"/>
            <consortium name="The Broad Institute Genome Sequencing Center for Infectious Disease"/>
            <person name="Wu L."/>
            <person name="Ma J."/>
        </authorList>
    </citation>
    <scope>NUCLEOTIDE SEQUENCE [LARGE SCALE GENOMIC DNA]</scope>
    <source>
        <strain evidence="17">CCUG 56401</strain>
    </source>
</reference>
<evidence type="ECO:0000256" key="3">
    <source>
        <dbReference type="ARBA" id="ARBA00012438"/>
    </source>
</evidence>
<sequence>MADRDWFGRGRAGWSLARRLFVLQVVVVAVVVLAGAALAYYDAQRRTADTARDQVVAVARTLAAQPGVRDGVLAPDPTAALQPVAERVRHDAGVAFVTIMSPDGVRFTHPDPARIGRPFVGHIEQARAGQVFTETYTGTLGPSVRAVVPVFDDAHQVRGLVSVGIAMRVLTEQLRAELVALVLVAGAALVLGGVLTHLVSERLRRHTHGLGPAELSRMYEYHDAILHAVREGLLLVAPTGQVALCNDGAAVLLSLDPAEAEGTHVSRLGLPDSLADTLASAAPVRDEVHLTDDRVLVVNVSPIRSGERDLGTVVTLRDHTELQALSGELDSMRGFAESLRAQAHESANRLHTVVSLIELGRGEEAVAFATRELELAQQLTDRVVGAVREPVLAALLLGKTAEARERGVDVVLGADTDIDDTAIAHVDSRDLVTILGNLIDNAVEATLETPHPRVDVTARTDATGLLVRVADNGPGVDPAGARRVFERGWSTKSGGRGLGLALVGQAVRRYGGTTEVHHDGGAVFTVRLPGRTGAP</sequence>
<dbReference type="SUPFAM" id="SSF103190">
    <property type="entry name" value="Sensory domain-like"/>
    <property type="match status" value="1"/>
</dbReference>
<organism evidence="16 17">
    <name type="scientific">Saccharopolyspora rosea</name>
    <dbReference type="NCBI Taxonomy" id="524884"/>
    <lineage>
        <taxon>Bacteria</taxon>
        <taxon>Bacillati</taxon>
        <taxon>Actinomycetota</taxon>
        <taxon>Actinomycetes</taxon>
        <taxon>Pseudonocardiales</taxon>
        <taxon>Pseudonocardiaceae</taxon>
        <taxon>Saccharopolyspora</taxon>
    </lineage>
</organism>
<dbReference type="SUPFAM" id="SSF55874">
    <property type="entry name" value="ATPase domain of HSP90 chaperone/DNA topoisomerase II/histidine kinase"/>
    <property type="match status" value="1"/>
</dbReference>
<feature type="transmembrane region" description="Helical" evidence="14">
    <location>
        <begin position="20"/>
        <end position="41"/>
    </location>
</feature>
<dbReference type="InterPro" id="IPR035965">
    <property type="entry name" value="PAS-like_dom_sf"/>
</dbReference>
<evidence type="ECO:0000313" key="16">
    <source>
        <dbReference type="EMBL" id="MFD0921167.1"/>
    </source>
</evidence>
<evidence type="ECO:0000256" key="12">
    <source>
        <dbReference type="ARBA" id="ARBA00023012"/>
    </source>
</evidence>
<dbReference type="PANTHER" id="PTHR44936:SF9">
    <property type="entry name" value="SENSOR PROTEIN CREC"/>
    <property type="match status" value="1"/>
</dbReference>
<dbReference type="InterPro" id="IPR016120">
    <property type="entry name" value="Sig_transdc_His_kin_SpoOB"/>
</dbReference>
<evidence type="ECO:0000256" key="11">
    <source>
        <dbReference type="ARBA" id="ARBA00022989"/>
    </source>
</evidence>
<keyword evidence="12" id="KW-0902">Two-component regulatory system</keyword>
<keyword evidence="11 14" id="KW-1133">Transmembrane helix</keyword>
<proteinExistence type="predicted"/>
<dbReference type="Pfam" id="PF02518">
    <property type="entry name" value="HATPase_c"/>
    <property type="match status" value="1"/>
</dbReference>
<dbReference type="SMART" id="SM00091">
    <property type="entry name" value="PAS"/>
    <property type="match status" value="1"/>
</dbReference>
<evidence type="ECO:0000256" key="13">
    <source>
        <dbReference type="ARBA" id="ARBA00023136"/>
    </source>
</evidence>
<comment type="subcellular location">
    <subcellularLocation>
        <location evidence="2">Cell membrane</location>
        <topology evidence="2">Multi-pass membrane protein</topology>
    </subcellularLocation>
</comment>
<name>A0ABW3FS25_9PSEU</name>
<keyword evidence="6" id="KW-0808">Transferase</keyword>
<evidence type="ECO:0000259" key="15">
    <source>
        <dbReference type="PROSITE" id="PS50109"/>
    </source>
</evidence>
<protein>
    <recommendedName>
        <fullName evidence="3">histidine kinase</fullName>
        <ecNumber evidence="3">2.7.13.3</ecNumber>
    </recommendedName>
</protein>
<gene>
    <name evidence="16" type="ORF">ACFQ16_15580</name>
</gene>
<evidence type="ECO:0000256" key="7">
    <source>
        <dbReference type="ARBA" id="ARBA00022692"/>
    </source>
</evidence>
<keyword evidence="17" id="KW-1185">Reference proteome</keyword>
<dbReference type="InterPro" id="IPR003594">
    <property type="entry name" value="HATPase_dom"/>
</dbReference>
<dbReference type="Gene3D" id="3.30.450.20">
    <property type="entry name" value="PAS domain"/>
    <property type="match status" value="2"/>
</dbReference>
<comment type="catalytic activity">
    <reaction evidence="1">
        <text>ATP + protein L-histidine = ADP + protein N-phospho-L-histidine.</text>
        <dbReference type="EC" id="2.7.13.3"/>
    </reaction>
</comment>
<evidence type="ECO:0000313" key="17">
    <source>
        <dbReference type="Proteomes" id="UP001597018"/>
    </source>
</evidence>
<dbReference type="SUPFAM" id="SSF55890">
    <property type="entry name" value="Sporulation response regulatory protein Spo0B"/>
    <property type="match status" value="1"/>
</dbReference>
<keyword evidence="7 14" id="KW-0812">Transmembrane</keyword>
<dbReference type="GO" id="GO:0005524">
    <property type="term" value="F:ATP binding"/>
    <property type="evidence" value="ECO:0007669"/>
    <property type="project" value="UniProtKB-KW"/>
</dbReference>
<keyword evidence="13 14" id="KW-0472">Membrane</keyword>
<keyword evidence="4" id="KW-1003">Cell membrane</keyword>
<dbReference type="PANTHER" id="PTHR44936">
    <property type="entry name" value="SENSOR PROTEIN CREC"/>
    <property type="match status" value="1"/>
</dbReference>
<keyword evidence="8" id="KW-0547">Nucleotide-binding</keyword>
<evidence type="ECO:0000256" key="6">
    <source>
        <dbReference type="ARBA" id="ARBA00022679"/>
    </source>
</evidence>
<keyword evidence="5" id="KW-0597">Phosphoprotein</keyword>
<evidence type="ECO:0000256" key="1">
    <source>
        <dbReference type="ARBA" id="ARBA00000085"/>
    </source>
</evidence>
<dbReference type="InterPro" id="IPR050980">
    <property type="entry name" value="2C_sensor_his_kinase"/>
</dbReference>
<evidence type="ECO:0000256" key="14">
    <source>
        <dbReference type="SAM" id="Phobius"/>
    </source>
</evidence>
<feature type="domain" description="Histidine kinase" evidence="15">
    <location>
        <begin position="313"/>
        <end position="532"/>
    </location>
</feature>
<dbReference type="InterPro" id="IPR033463">
    <property type="entry name" value="sCache_3"/>
</dbReference>
<dbReference type="PRINTS" id="PR00344">
    <property type="entry name" value="BCTRLSENSOR"/>
</dbReference>
<evidence type="ECO:0000256" key="10">
    <source>
        <dbReference type="ARBA" id="ARBA00022840"/>
    </source>
</evidence>
<dbReference type="Pfam" id="PF17203">
    <property type="entry name" value="sCache_3_2"/>
    <property type="match status" value="1"/>
</dbReference>
<dbReference type="SUPFAM" id="SSF55785">
    <property type="entry name" value="PYP-like sensor domain (PAS domain)"/>
    <property type="match status" value="1"/>
</dbReference>
<dbReference type="EC" id="2.7.13.3" evidence="3"/>